<protein>
    <submittedName>
        <fullName evidence="6">FAD-dependent oxidoreductase</fullName>
    </submittedName>
</protein>
<keyword evidence="3" id="KW-0560">Oxidoreductase</keyword>
<dbReference type="InterPro" id="IPR002937">
    <property type="entry name" value="Amino_oxidase"/>
</dbReference>
<dbReference type="PANTHER" id="PTHR43563">
    <property type="entry name" value="AMINE OXIDASE"/>
    <property type="match status" value="1"/>
</dbReference>
<dbReference type="InterPro" id="IPR036188">
    <property type="entry name" value="FAD/NAD-bd_sf"/>
</dbReference>
<gene>
    <name evidence="6" type="ORF">LEP48_16055</name>
</gene>
<evidence type="ECO:0000256" key="3">
    <source>
        <dbReference type="ARBA" id="ARBA00023002"/>
    </source>
</evidence>
<proteinExistence type="inferred from homology"/>
<comment type="caution">
    <text evidence="6">The sequence shown here is derived from an EMBL/GenBank/DDBJ whole genome shotgun (WGS) entry which is preliminary data.</text>
</comment>
<accession>A0ABS7ZIK1</accession>
<feature type="compositionally biased region" description="Basic and acidic residues" evidence="4">
    <location>
        <begin position="1"/>
        <end position="14"/>
    </location>
</feature>
<dbReference type="Gene3D" id="1.10.405.10">
    <property type="entry name" value="Guanine Nucleotide Dissociation Inhibitor, domain 1"/>
    <property type="match status" value="1"/>
</dbReference>
<name>A0ABS7ZIK1_9MICO</name>
<dbReference type="SUPFAM" id="SSF51905">
    <property type="entry name" value="FAD/NAD(P)-binding domain"/>
    <property type="match status" value="1"/>
</dbReference>
<dbReference type="SUPFAM" id="SSF54373">
    <property type="entry name" value="FAD-linked reductases, C-terminal domain"/>
    <property type="match status" value="1"/>
</dbReference>
<dbReference type="Gene3D" id="3.50.50.60">
    <property type="entry name" value="FAD/NAD(P)-binding domain"/>
    <property type="match status" value="1"/>
</dbReference>
<reference evidence="6 7" key="1">
    <citation type="submission" date="2021-09" db="EMBL/GenBank/DDBJ databases">
        <title>Isoptericola luteus sp. nov., a novel bacterium isolated from Harbin, the capital city of Heilongjiang province.</title>
        <authorList>
            <person name="Li J."/>
        </authorList>
    </citation>
    <scope>NUCLEOTIDE SEQUENCE [LARGE SCALE GENOMIC DNA]</scope>
    <source>
        <strain evidence="6 7">NEAU-Y5</strain>
    </source>
</reference>
<evidence type="ECO:0000256" key="2">
    <source>
        <dbReference type="ARBA" id="ARBA00005995"/>
    </source>
</evidence>
<evidence type="ECO:0000259" key="5">
    <source>
        <dbReference type="Pfam" id="PF01593"/>
    </source>
</evidence>
<feature type="region of interest" description="Disordered" evidence="4">
    <location>
        <begin position="1"/>
        <end position="20"/>
    </location>
</feature>
<dbReference type="EMBL" id="JAIXCQ010000013">
    <property type="protein sequence ID" value="MCA5894851.1"/>
    <property type="molecule type" value="Genomic_DNA"/>
</dbReference>
<dbReference type="PROSITE" id="PS51318">
    <property type="entry name" value="TAT"/>
    <property type="match status" value="1"/>
</dbReference>
<dbReference type="Proteomes" id="UP001319870">
    <property type="component" value="Unassembled WGS sequence"/>
</dbReference>
<dbReference type="InterPro" id="IPR050703">
    <property type="entry name" value="Flavin_MAO"/>
</dbReference>
<dbReference type="Pfam" id="PF01593">
    <property type="entry name" value="Amino_oxidase"/>
    <property type="match status" value="1"/>
</dbReference>
<dbReference type="InterPro" id="IPR001613">
    <property type="entry name" value="Flavin_amine_oxidase"/>
</dbReference>
<dbReference type="Gene3D" id="3.90.660.10">
    <property type="match status" value="1"/>
</dbReference>
<organism evidence="6 7">
    <name type="scientific">Isoptericola luteus</name>
    <dbReference type="NCBI Taxonomy" id="2879484"/>
    <lineage>
        <taxon>Bacteria</taxon>
        <taxon>Bacillati</taxon>
        <taxon>Actinomycetota</taxon>
        <taxon>Actinomycetes</taxon>
        <taxon>Micrococcales</taxon>
        <taxon>Promicromonosporaceae</taxon>
        <taxon>Isoptericola</taxon>
    </lineage>
</organism>
<comment type="cofactor">
    <cofactor evidence="1">
        <name>FAD</name>
        <dbReference type="ChEBI" id="CHEBI:57692"/>
    </cofactor>
</comment>
<dbReference type="PRINTS" id="PR00757">
    <property type="entry name" value="AMINEOXDASEF"/>
</dbReference>
<evidence type="ECO:0000256" key="1">
    <source>
        <dbReference type="ARBA" id="ARBA00001974"/>
    </source>
</evidence>
<evidence type="ECO:0000256" key="4">
    <source>
        <dbReference type="SAM" id="MobiDB-lite"/>
    </source>
</evidence>
<keyword evidence="7" id="KW-1185">Reference proteome</keyword>
<sequence>MVRELHDEAREPRPKAGGGLTRRQFLGGALAAAGGVAAAGPAPGAAAAGGSGRRPRIVIVGAGLAGLTAAYRLKRAGVGSTVYEASARLGGRCWSNRRWDHGLVSEHGGELIDTGHTQILALIDELGLSVENRVVATPPGLEPFYFFDGAPYLAGEVRDDLREILPQAQSDAAAAGFPILYTGYTPRARELDLMSIRQWIDAYVPGGSTSRLGRLLDVAYTIEYGADIDAQSSLNLVNLFGYSTDEHPELFGESDEVYHVAGGNDQIVTRLADALPGQIETRTALTGLKRESSGRYTVRLTRRDRTTSVLADRVLLALPFSLLRRVDLRDAGFSAPKRTAIRSLPMGDNTKLVLEFARPAWQDAGCDGATFADTGYQATWDTTLGQGRARGLLTNFTGSTVARDFAGGPATRYARRFLGQLAPVLPTVPPEWTGAAALDYWPGYRWTRGSYSYYKVGQYTTFAGAEAEPSGTCHFAGEHTSIDSQGYLNGAVESGERAAQEILAAL</sequence>
<dbReference type="PANTHER" id="PTHR43563:SF1">
    <property type="entry name" value="AMINE OXIDASE [FLAVIN-CONTAINING] B"/>
    <property type="match status" value="1"/>
</dbReference>
<evidence type="ECO:0000313" key="7">
    <source>
        <dbReference type="Proteomes" id="UP001319870"/>
    </source>
</evidence>
<feature type="domain" description="Amine oxidase" evidence="5">
    <location>
        <begin position="64"/>
        <end position="503"/>
    </location>
</feature>
<comment type="similarity">
    <text evidence="2">Belongs to the flavin monoamine oxidase family.</text>
</comment>
<dbReference type="InterPro" id="IPR006311">
    <property type="entry name" value="TAT_signal"/>
</dbReference>
<evidence type="ECO:0000313" key="6">
    <source>
        <dbReference type="EMBL" id="MCA5894851.1"/>
    </source>
</evidence>